<dbReference type="Pfam" id="PF16417">
    <property type="entry name" value="CNOT1_TTP_bind"/>
    <property type="match status" value="1"/>
</dbReference>
<dbReference type="Pfam" id="PF16418">
    <property type="entry name" value="CNOT1_HEAT"/>
    <property type="match status" value="1"/>
</dbReference>
<dbReference type="PANTHER" id="PTHR13162">
    <property type="entry name" value="CCR4-NOT TRANSCRIPTION COMPLEX"/>
    <property type="match status" value="1"/>
</dbReference>
<dbReference type="RefSeq" id="XP_065676844.1">
    <property type="nucleotide sequence ID" value="XM_065820772.1"/>
</dbReference>
<feature type="domain" description="CCR4-NOT transcription complex subunit 1 N-terminal" evidence="13">
    <location>
        <begin position="38"/>
        <end position="233"/>
    </location>
</feature>
<dbReference type="InterPro" id="IPR024557">
    <property type="entry name" value="CNOT1_dom_4"/>
</dbReference>
<reference evidence="16" key="1">
    <citation type="submission" date="2025-08" db="UniProtKB">
        <authorList>
            <consortium name="RefSeq"/>
        </authorList>
    </citation>
    <scope>IDENTIFICATION</scope>
</reference>
<feature type="domain" description="CCR4-Not complex component Not1 C-terminal" evidence="8">
    <location>
        <begin position="2109"/>
        <end position="2469"/>
    </location>
</feature>
<evidence type="ECO:0000256" key="2">
    <source>
        <dbReference type="ARBA" id="ARBA00022491"/>
    </source>
</evidence>
<dbReference type="Gene3D" id="1.25.40.180">
    <property type="match status" value="1"/>
</dbReference>
<dbReference type="InterPro" id="IPR038535">
    <property type="entry name" value="CNOT1_TTP_bind_sf"/>
</dbReference>
<evidence type="ECO:0000256" key="5">
    <source>
        <dbReference type="ARBA" id="ARBA00023242"/>
    </source>
</evidence>
<evidence type="ECO:0000259" key="9">
    <source>
        <dbReference type="Pfam" id="PF12842"/>
    </source>
</evidence>
<evidence type="ECO:0000259" key="14">
    <source>
        <dbReference type="Pfam" id="PF23590"/>
    </source>
</evidence>
<evidence type="ECO:0000259" key="11">
    <source>
        <dbReference type="Pfam" id="PF16417"/>
    </source>
</evidence>
<feature type="domain" description="CCR4-NOT transcription complex subunit 1 TTP binding" evidence="11">
    <location>
        <begin position="913"/>
        <end position="1101"/>
    </location>
</feature>
<dbReference type="InterPro" id="IPR032194">
    <property type="entry name" value="CNOT1_HEAT"/>
</dbReference>
<evidence type="ECO:0000259" key="10">
    <source>
        <dbReference type="Pfam" id="PF16415"/>
    </source>
</evidence>
<dbReference type="PANTHER" id="PTHR13162:SF8">
    <property type="entry name" value="CCR4-NOT TRANSCRIPTION COMPLEX SUBUNIT 1"/>
    <property type="match status" value="1"/>
</dbReference>
<dbReference type="Gene3D" id="1.25.40.790">
    <property type="match status" value="1"/>
</dbReference>
<keyword evidence="4" id="KW-0804">Transcription</keyword>
<feature type="domain" description="CCR4-NOT transcription complex subunit 1" evidence="9">
    <location>
        <begin position="1479"/>
        <end position="1626"/>
    </location>
</feature>
<proteinExistence type="inferred from homology"/>
<dbReference type="Pfam" id="PF23590">
    <property type="entry name" value="NOT1_connector"/>
    <property type="match status" value="1"/>
</dbReference>
<name>A0ABM4DQI2_HYDVU</name>
<comment type="subcellular location">
    <subcellularLocation>
        <location evidence="1">Nucleus</location>
    </subcellularLocation>
</comment>
<evidence type="ECO:0000256" key="1">
    <source>
        <dbReference type="ARBA" id="ARBA00004123"/>
    </source>
</evidence>
<feature type="domain" description="CCR4-NOT transcription complex subunit 1 CAF1-binding" evidence="10">
    <location>
        <begin position="1197"/>
        <end position="1418"/>
    </location>
</feature>
<evidence type="ECO:0000259" key="13">
    <source>
        <dbReference type="Pfam" id="PF22940"/>
    </source>
</evidence>
<dbReference type="InterPro" id="IPR055104">
    <property type="entry name" value="CNOT1_1st"/>
</dbReference>
<evidence type="ECO:0000313" key="15">
    <source>
        <dbReference type="Proteomes" id="UP001652625"/>
    </source>
</evidence>
<accession>A0ABM4DQI2</accession>
<dbReference type="InterPro" id="IPR032191">
    <property type="entry name" value="CNOT1_CAF1_bind"/>
</dbReference>
<comment type="similarity">
    <text evidence="6">Belongs to the CNOT1 family.</text>
</comment>
<organism evidence="15 16">
    <name type="scientific">Hydra vulgaris</name>
    <name type="common">Hydra</name>
    <name type="synonym">Hydra attenuata</name>
    <dbReference type="NCBI Taxonomy" id="6087"/>
    <lineage>
        <taxon>Eukaryota</taxon>
        <taxon>Metazoa</taxon>
        <taxon>Cnidaria</taxon>
        <taxon>Hydrozoa</taxon>
        <taxon>Hydroidolina</taxon>
        <taxon>Anthoathecata</taxon>
        <taxon>Aplanulata</taxon>
        <taxon>Hydridae</taxon>
        <taxon>Hydra</taxon>
    </lineage>
</organism>
<evidence type="ECO:0000256" key="4">
    <source>
        <dbReference type="ARBA" id="ARBA00023163"/>
    </source>
</evidence>
<keyword evidence="3" id="KW-0805">Transcription regulation</keyword>
<feature type="compositionally biased region" description="Low complexity" evidence="7">
    <location>
        <begin position="785"/>
        <end position="803"/>
    </location>
</feature>
<dbReference type="Pfam" id="PF22940">
    <property type="entry name" value="CNOT1_1st"/>
    <property type="match status" value="1"/>
</dbReference>
<evidence type="ECO:0000256" key="3">
    <source>
        <dbReference type="ARBA" id="ARBA00023015"/>
    </source>
</evidence>
<dbReference type="Pfam" id="PF04054">
    <property type="entry name" value="Not1"/>
    <property type="match status" value="1"/>
</dbReference>
<dbReference type="InterPro" id="IPR040398">
    <property type="entry name" value="Not1"/>
</dbReference>
<protein>
    <submittedName>
        <fullName evidence="16">CCR4-NOT transcription complex subunit 1-like isoform X1</fullName>
    </submittedName>
</protein>
<dbReference type="InterPro" id="IPR055454">
    <property type="entry name" value="CNOT1-like_NOT1_connector"/>
</dbReference>
<keyword evidence="15" id="KW-1185">Reference proteome</keyword>
<dbReference type="Gene3D" id="1.25.40.800">
    <property type="match status" value="1"/>
</dbReference>
<feature type="domain" description="CCR4-NOT transcription complex subunit 1 HEAT repeat" evidence="12">
    <location>
        <begin position="499"/>
        <end position="657"/>
    </location>
</feature>
<dbReference type="CDD" id="cd20710">
    <property type="entry name" value="NOT1_connector"/>
    <property type="match status" value="1"/>
</dbReference>
<dbReference type="Gene3D" id="1.25.40.840">
    <property type="entry name" value="CCR4-NOT transcription complex subunit 1 TTP binding domain"/>
    <property type="match status" value="1"/>
</dbReference>
<evidence type="ECO:0000256" key="6">
    <source>
        <dbReference type="ARBA" id="ARBA00025717"/>
    </source>
</evidence>
<evidence type="ECO:0000259" key="12">
    <source>
        <dbReference type="Pfam" id="PF16418"/>
    </source>
</evidence>
<evidence type="ECO:0000259" key="8">
    <source>
        <dbReference type="Pfam" id="PF04054"/>
    </source>
</evidence>
<dbReference type="GeneID" id="136072151"/>
<gene>
    <name evidence="16" type="primary">LOC136072151</name>
</gene>
<dbReference type="Pfam" id="PF12842">
    <property type="entry name" value="DUF3819"/>
    <property type="match status" value="1"/>
</dbReference>
<dbReference type="Pfam" id="PF16415">
    <property type="entry name" value="CNOT1_CAF1_bind"/>
    <property type="match status" value="1"/>
</dbReference>
<dbReference type="InterPro" id="IPR007196">
    <property type="entry name" value="CCR4-Not_Not1_C"/>
</dbReference>
<keyword evidence="5" id="KW-0539">Nucleus</keyword>
<keyword evidence="2" id="KW-0678">Repressor</keyword>
<sequence length="2488" mass="279696">MSTGPSLDGLSLALSQISFAVTELSKKNYKSNAAELKSIVQKYGPEAERHLFRCLLSFVDFNCDNNSNRDIAQVQLFIEACKELVVKPNFVSVLCYALEKPESLQKSIKPSLQFLHSFSKILKLSKVQEVVFGIGLQSSKNIAFQTAAHAFVKQKLPELLRSYIESELIGSTSQEAAGLGDVAIEVLHLLLAYLLNKNQEESIVPEDQLKSFLNSLRKDFPWERAPAVLAPLLYPAKQIQETSSLNFEVGNKIKIEMLESNLMDLMEELGYGCLATREDCRETISHINIANLTPAVVAMVLAMMARTRVGLDGSGSIQNYSRCSISTNDKRPQSWNVEVFIDVLKEIKPSLNWLQVMQELDHPGFFIKDPEGLQLILFAYYKSTNNSSFPIQCLYKTWINTIGQLSWIETSLNHPDVFCFGDMPSRSVDISLLKSSPDETNREMRTWKSLDLVEILLHLSESGSYENVLKLFAWPVKNCPDVLVLALLQVTSGWYPLRNDLISMLMPLFLMNHQNSMCVLHYTWHGQTQSPSIRQLVMQSMADWYLKAEKIGDQAEQQTRLSRILDVAQDLKALSVLLNSSPFSFVIDLAALASRREYLKLDKWLADKLREHQEPFTQALVNFLKRRCPQLLGLSDKELPKAVQLPPETISTTLSCLHQFGSGLSLELTDTIKTMLANHGPLMKPRPGNSGPNVLIMPPKRENGFSSPLAGMSPSPIGTQPDSFSSVFGLSNAFNNTTSSSSQYQNFNGSSLGGFSSSFGSINNMSSTAVQQHSKFNNILSSDRSSSVPIGSSLSSSSLSSMSQNPLIPQLTGNVSPAASSMSQNSLISQFTGNQSQNFSNSFGLGGSLSGGNITPISSIGSSGSGLGSSSLADSFSAVGSSLNSQAQRRSNPLSSLGASSFSAFTNQSAVSNIAQNRQADRLKQGDISAVVPGMDQTFSKEVDDEANSYFQRIYNQPPNPTMSIDEVLAMLKRFKDSTEKKERDVFLCMLRNLFEEYRFLPKYPEKELLITASLFGGFIEQGFVTYMGLGIALRHVLDALRYPPGTKMYMFGTAALDRFKTRLKDYPHYCQHLASIPHYKEFPPNLIEYIAFGQRHLEPPNSAIVRNNMNNSPNFGFLGSMGSNRVGLNTPTDSVTPPPLSQSMIPVYVSKTSAITTGSNVVTAVTTISTTTSKEPSIAITTNIDTLLDATQSGMIQPGEVIQDKVHFIFNNISAQNIKQKATDLKQTILPEYYPWLAQYLVMKRVSIEPNFHSLYSEFLQALSVAELSQMVLDETYRNIKVLLRSDKGPANFSDRSLLKNLGHWLGIQTLGNNKPILFKDLEVKSLLIEAFFKGQQELLYVVPFVAKILEACAKSKIFKPYNPWLMGAMSVMVELHQMPDLKLNLKFEVEVLCNTLLLDLQEIKPSELLKNSDILNKLEHQLIPAEKEKNQNADSSVPVIGPPAPMFAYNDIIIGALAWLGPHIQLNPNVVLFQQYPHLKQCIRPAIERAVQELLFPVVERSIKLCLTTAEMIVKKDFSLDPEETRMRIAAHHMVRNLTAGMAMITCREPLLASLVNNIKNNLSSAFRSANLQQKDQLEQAAQIVASENFELCCVFIQKTAVERALHETDKRLLTEYELRKHARSENRRYCDPFVLTYQAERMPEQIRLKVGGVTAGQMTVYEEFARSIPGFLPPQNGSIIEPFPKPIPETQATLLPQTDVHVSDTHKSYMPDDVVHILGKCAAEIEQHIHHMEQQAQQLMVNHASQHLAQLHNLLDMVVNARVTRDNLSSLRLIRKAVEGVLETMLPNDTEMALRYKDCHLIVLRGFQDPRGYGPLWTARQVLKVLADLPPEVRFNFEGIDILCRAHLITMREFDGMLAQWIDGGHCMPALQLAMQLCRLYLIEEKNRQIVTESDLSTTIEVIKRAYQNRQNPEGLSSLLEGIHANQAVSNTPGSVLFGGRAPGSSIHGFNHDFDDVSGLHEKVEYLLREWVRLYHHQSAGRYSEKAFQAFVPQLHQYGILKTDDLITRFFKYCTEICVDITYRALQDYAQSPTQARTKCFPTIDAYCRLIALLVKHSGDNANSVTKINLLNRVLGIIGTVVIKDHEYRQAEFHQLAYHRMFVMLLIELNAPEPVLEAINFQILSCFANVFHDLRPSRAPGFSYSWLELIAHRTLMSKLLLNSPQQKGWSLYHQLLIDLFQFLSPFLRNVELAKQTYLIYKGTLRVLLVLLHDFPEFLCDYHFSFCDVIPPNCIQMRNLILSAFPRNMRLPDPFTPNLKVDLLNDIAHPPRILTNFAQAILPPNFKRDLDSYLKTRAPVTFLSELRSHLQSINEPGTRYNVPLMNALVLYVGTQAISYIQSKSGATSVQTITHSSHMDIFQNLAVDLDTEGRYLYLNAIANQLRYPNSHTHYFSCTLLYLFAEANSEAIQEQITRVLLERLIVNRPHPWGLLITFIELIKNHNYKFWNHDFVHCAPEIEKLFESVARSCMQPKQPSSHNGSEEGD</sequence>
<dbReference type="InterPro" id="IPR032193">
    <property type="entry name" value="CNOT1_TTP_bind"/>
</dbReference>
<feature type="region of interest" description="Disordered" evidence="7">
    <location>
        <begin position="781"/>
        <end position="816"/>
    </location>
</feature>
<dbReference type="Proteomes" id="UP001652625">
    <property type="component" value="Chromosome 15"/>
</dbReference>
<feature type="compositionally biased region" description="Polar residues" evidence="7">
    <location>
        <begin position="804"/>
        <end position="816"/>
    </location>
</feature>
<evidence type="ECO:0000256" key="7">
    <source>
        <dbReference type="SAM" id="MobiDB-lite"/>
    </source>
</evidence>
<evidence type="ECO:0000313" key="16">
    <source>
        <dbReference type="RefSeq" id="XP_065676844.1"/>
    </source>
</evidence>
<feature type="domain" description="CCR4-NOT transcription complex subunit 1-like NOT1 connector" evidence="14">
    <location>
        <begin position="1720"/>
        <end position="1924"/>
    </location>
</feature>